<dbReference type="InParanoid" id="A0A0C3BNF2"/>
<reference evidence="3" key="2">
    <citation type="submission" date="2015-01" db="EMBL/GenBank/DDBJ databases">
        <title>Evolutionary Origins and Diversification of the Mycorrhizal Mutualists.</title>
        <authorList>
            <consortium name="DOE Joint Genome Institute"/>
            <consortium name="Mycorrhizal Genomics Consortium"/>
            <person name="Kohler A."/>
            <person name="Kuo A."/>
            <person name="Nagy L.G."/>
            <person name="Floudas D."/>
            <person name="Copeland A."/>
            <person name="Barry K.W."/>
            <person name="Cichocki N."/>
            <person name="Veneault-Fourrey C."/>
            <person name="LaButti K."/>
            <person name="Lindquist E.A."/>
            <person name="Lipzen A."/>
            <person name="Lundell T."/>
            <person name="Morin E."/>
            <person name="Murat C."/>
            <person name="Riley R."/>
            <person name="Ohm R."/>
            <person name="Sun H."/>
            <person name="Tunlid A."/>
            <person name="Henrissat B."/>
            <person name="Grigoriev I.V."/>
            <person name="Hibbett D.S."/>
            <person name="Martin F."/>
        </authorList>
    </citation>
    <scope>NUCLEOTIDE SEQUENCE [LARGE SCALE GENOMIC DNA]</scope>
    <source>
        <strain evidence="3">F 1598</strain>
    </source>
</reference>
<gene>
    <name evidence="2" type="ORF">PILCRDRAFT_268499</name>
</gene>
<feature type="region of interest" description="Disordered" evidence="1">
    <location>
        <begin position="506"/>
        <end position="528"/>
    </location>
</feature>
<evidence type="ECO:0000256" key="1">
    <source>
        <dbReference type="SAM" id="MobiDB-lite"/>
    </source>
</evidence>
<dbReference type="EMBL" id="KN832978">
    <property type="protein sequence ID" value="KIM88013.1"/>
    <property type="molecule type" value="Genomic_DNA"/>
</dbReference>
<sequence>MIHSESELWEELADNVPAASLVVISLAPEASRCHREREVSHLMREMRRVAGDSNSEELPLMEENLVNAHKHFRTVLACATLVTTINGGGQSQLVSEHQAEEDDLRSLLSFVPAVLVRDVEVIAATAHGPHPHTLASGAASGSLHVNIIQNAPLSGPSAQDKLEALPSAITAVANPYVADLRKGDPYLAKDAPGPDCLIVTSGRSHLPFMSDLSEWERYIVEIKNDDPLENHIATISDFVNLARVYKRDRSESYDHLLSRFSPYLVSRCWKKMRRRISHWAAQGFIYHLGRVEESMLRVVVPQTAFSFRNDSSLCEHLLDMEGDSSIQDVVMKTCPVASVRSPLTSLLSACRTMQMLPRQEGRAGLRGVSALYNKATCFEFHQLLVATLLSYGKALDKFVAALEDHRERPNLQNLVHQTYEIWTCTSLLWSIAYSRILENHLEILRENGWLAAPTIRDYPTYSGFTTFERSKDQDTTTANDDEQGGNEGQEINALFAGCQLYDLAEEDEEGNGGRTSASSTGGNPVGLAGEDGEGGHEINALCKDRTPVGLADVYHRWIRLQVDRWQATRKILSKLACYVRNESVV</sequence>
<dbReference type="AlphaFoldDB" id="A0A0C3BNF2"/>
<accession>A0A0C3BNF2</accession>
<reference evidence="2 3" key="1">
    <citation type="submission" date="2014-04" db="EMBL/GenBank/DDBJ databases">
        <authorList>
            <consortium name="DOE Joint Genome Institute"/>
            <person name="Kuo A."/>
            <person name="Tarkka M."/>
            <person name="Buscot F."/>
            <person name="Kohler A."/>
            <person name="Nagy L.G."/>
            <person name="Floudas D."/>
            <person name="Copeland A."/>
            <person name="Barry K.W."/>
            <person name="Cichocki N."/>
            <person name="Veneault-Fourrey C."/>
            <person name="LaButti K."/>
            <person name="Lindquist E.A."/>
            <person name="Lipzen A."/>
            <person name="Lundell T."/>
            <person name="Morin E."/>
            <person name="Murat C."/>
            <person name="Sun H."/>
            <person name="Tunlid A."/>
            <person name="Henrissat B."/>
            <person name="Grigoriev I.V."/>
            <person name="Hibbett D.S."/>
            <person name="Martin F."/>
            <person name="Nordberg H.P."/>
            <person name="Cantor M.N."/>
            <person name="Hua S.X."/>
        </authorList>
    </citation>
    <scope>NUCLEOTIDE SEQUENCE [LARGE SCALE GENOMIC DNA]</scope>
    <source>
        <strain evidence="2 3">F 1598</strain>
    </source>
</reference>
<protein>
    <submittedName>
        <fullName evidence="2">Uncharacterized protein</fullName>
    </submittedName>
</protein>
<proteinExistence type="predicted"/>
<name>A0A0C3BNF2_PILCF</name>
<evidence type="ECO:0000313" key="2">
    <source>
        <dbReference type="EMBL" id="KIM88013.1"/>
    </source>
</evidence>
<organism evidence="2 3">
    <name type="scientific">Piloderma croceum (strain F 1598)</name>
    <dbReference type="NCBI Taxonomy" id="765440"/>
    <lineage>
        <taxon>Eukaryota</taxon>
        <taxon>Fungi</taxon>
        <taxon>Dikarya</taxon>
        <taxon>Basidiomycota</taxon>
        <taxon>Agaricomycotina</taxon>
        <taxon>Agaricomycetes</taxon>
        <taxon>Agaricomycetidae</taxon>
        <taxon>Atheliales</taxon>
        <taxon>Atheliaceae</taxon>
        <taxon>Piloderma</taxon>
    </lineage>
</organism>
<keyword evidence="3" id="KW-1185">Reference proteome</keyword>
<dbReference type="HOGENOM" id="CLU_466230_0_0_1"/>
<evidence type="ECO:0000313" key="3">
    <source>
        <dbReference type="Proteomes" id="UP000054166"/>
    </source>
</evidence>
<dbReference type="Proteomes" id="UP000054166">
    <property type="component" value="Unassembled WGS sequence"/>
</dbReference>